<evidence type="ECO:0000256" key="3">
    <source>
        <dbReference type="PROSITE-ProRule" id="PRU00023"/>
    </source>
</evidence>
<dbReference type="InterPro" id="IPR002110">
    <property type="entry name" value="Ankyrin_rpt"/>
</dbReference>
<dbReference type="GO" id="GO:0004842">
    <property type="term" value="F:ubiquitin-protein transferase activity"/>
    <property type="evidence" value="ECO:0007669"/>
    <property type="project" value="TreeGrafter"/>
</dbReference>
<dbReference type="SUPFAM" id="SSF48403">
    <property type="entry name" value="Ankyrin repeat"/>
    <property type="match status" value="3"/>
</dbReference>
<feature type="repeat" description="ANK" evidence="3">
    <location>
        <begin position="397"/>
        <end position="429"/>
    </location>
</feature>
<accession>E9EIQ4</accession>
<feature type="repeat" description="ANK" evidence="3">
    <location>
        <begin position="575"/>
        <end position="607"/>
    </location>
</feature>
<dbReference type="Pfam" id="PF22939">
    <property type="entry name" value="WHD_GPIID"/>
    <property type="match status" value="1"/>
</dbReference>
<dbReference type="PANTHER" id="PTHR24171">
    <property type="entry name" value="ANKYRIN REPEAT DOMAIN-CONTAINING PROTEIN 39-RELATED"/>
    <property type="match status" value="1"/>
</dbReference>
<dbReference type="AlphaFoldDB" id="E9EIQ4"/>
<feature type="repeat" description="ANK" evidence="3">
    <location>
        <begin position="303"/>
        <end position="335"/>
    </location>
</feature>
<dbReference type="SMART" id="SM00248">
    <property type="entry name" value="ANK"/>
    <property type="match status" value="10"/>
</dbReference>
<feature type="repeat" description="ANK" evidence="3">
    <location>
        <begin position="508"/>
        <end position="540"/>
    </location>
</feature>
<dbReference type="Proteomes" id="UP000002499">
    <property type="component" value="Unassembled WGS sequence"/>
</dbReference>
<feature type="repeat" description="ANK" evidence="3">
    <location>
        <begin position="640"/>
        <end position="672"/>
    </location>
</feature>
<keyword evidence="6" id="KW-1185">Reference proteome</keyword>
<protein>
    <submittedName>
        <fullName evidence="5">Pfs, NACHT and Ankyrin domain protein</fullName>
    </submittedName>
</protein>
<dbReference type="InParanoid" id="E9EIQ4"/>
<feature type="domain" description="GPI inositol-deacylase winged helix" evidence="4">
    <location>
        <begin position="119"/>
        <end position="194"/>
    </location>
</feature>
<feature type="repeat" description="ANK" evidence="3">
    <location>
        <begin position="443"/>
        <end position="475"/>
    </location>
</feature>
<dbReference type="InterPro" id="IPR054471">
    <property type="entry name" value="GPIID_WHD"/>
</dbReference>
<feature type="repeat" description="ANK" evidence="3">
    <location>
        <begin position="542"/>
        <end position="574"/>
    </location>
</feature>
<dbReference type="PROSITE" id="PS50088">
    <property type="entry name" value="ANK_REPEAT"/>
    <property type="match status" value="8"/>
</dbReference>
<name>E9EIQ4_METAQ</name>
<dbReference type="eggNOG" id="KOG4177">
    <property type="taxonomic scope" value="Eukaryota"/>
</dbReference>
<evidence type="ECO:0000313" key="6">
    <source>
        <dbReference type="Proteomes" id="UP000002499"/>
    </source>
</evidence>
<sequence length="673" mass="73817">MATSRALPKIASRFRNRDGIHIRAKNEDVKKSLESRISKLPTFVMEDHDLRSEIITTIAHRTDGMLVFLLARLHPDSLADEVTAGDSKQALDSLPREIDATYKMTLSRIESHQGRGSYLKLARRVLGWLVYAKKVLTKDELRYAVVVELGTRKLNKAFIPSIDMVCSVCAGLVTLDAERNLIRLAHDTTQQYFEGAGRNWLQISELDIAEACITWLLFDVFASGNMDDFEGLCQIHPLYSYACDYWGHHARSAPHLRKDEEAVELVLGFLRNSNNVCKEITKLRDELPFKGSCRLSAFELDRDRRTPAHYAAAKGHTKTIRLLLENGANKNAQDCRGQALQYAIEGEHEAGVELLVSSGASIETRDSETTLVIATKCLPILQLPLKRGANIDERNELGQTPLMVTIDNMRPESARHLVASGANVNLAGDFGLPPLWIALRDSDSETILSLAARCGVTSMVELLLKRGARVNNSGGVSTPLHEAVHVGHVEVTELLLDNGAELDVEDKNGRTPLSIAAAKGKTTLLQLLLRRGAGVNFKAKCNGLAPLHRAAEKGNVTTTELLCARGGDINIRDELGQTSLHKAVEYEKNTVVKLLCARGADVNIRDSAGQTPLHKVAWFPSNRQTDIAKLLIASGSHTHEGRTPLFLATSGGNSDIAQLLLSRGADGNAIDKD</sequence>
<evidence type="ECO:0000256" key="1">
    <source>
        <dbReference type="ARBA" id="ARBA00022737"/>
    </source>
</evidence>
<reference evidence="5 6" key="1">
    <citation type="journal article" date="2011" name="PLoS Genet.">
        <title>Genome sequencing and comparative transcriptomics of the model entomopathogenic fungi Metarhizium anisopliae and M. acridum.</title>
        <authorList>
            <person name="Gao Q."/>
            <person name="Jin K."/>
            <person name="Ying S.H."/>
            <person name="Zhang Y."/>
            <person name="Xiao G."/>
            <person name="Shang Y."/>
            <person name="Duan Z."/>
            <person name="Hu X."/>
            <person name="Xie X.Q."/>
            <person name="Zhou G."/>
            <person name="Peng G."/>
            <person name="Luo Z."/>
            <person name="Huang W."/>
            <person name="Wang B."/>
            <person name="Fang W."/>
            <person name="Wang S."/>
            <person name="Zhong Y."/>
            <person name="Ma L.J."/>
            <person name="St Leger R.J."/>
            <person name="Zhao G.P."/>
            <person name="Pei Y."/>
            <person name="Feng M.G."/>
            <person name="Xia Y."/>
            <person name="Wang C."/>
        </authorList>
    </citation>
    <scope>NUCLEOTIDE SEQUENCE [LARGE SCALE GENOMIC DNA]</scope>
    <source>
        <strain evidence="5 6">CQMa 102</strain>
    </source>
</reference>
<dbReference type="STRING" id="655827.E9EIQ4"/>
<dbReference type="PROSITE" id="PS50297">
    <property type="entry name" value="ANK_REP_REGION"/>
    <property type="match status" value="7"/>
</dbReference>
<dbReference type="HOGENOM" id="CLU_000288_34_14_1"/>
<dbReference type="Gene3D" id="1.25.40.20">
    <property type="entry name" value="Ankyrin repeat-containing domain"/>
    <property type="match status" value="4"/>
</dbReference>
<dbReference type="PRINTS" id="PR01415">
    <property type="entry name" value="ANKYRIN"/>
</dbReference>
<dbReference type="GO" id="GO:0085020">
    <property type="term" value="P:protein K6-linked ubiquitination"/>
    <property type="evidence" value="ECO:0007669"/>
    <property type="project" value="TreeGrafter"/>
</dbReference>
<dbReference type="Pfam" id="PF12796">
    <property type="entry name" value="Ank_2"/>
    <property type="match status" value="3"/>
</dbReference>
<proteinExistence type="predicted"/>
<feature type="repeat" description="ANK" evidence="3">
    <location>
        <begin position="475"/>
        <end position="507"/>
    </location>
</feature>
<keyword evidence="2 3" id="KW-0040">ANK repeat</keyword>
<keyword evidence="1" id="KW-0677">Repeat</keyword>
<dbReference type="Pfam" id="PF00023">
    <property type="entry name" value="Ank"/>
    <property type="match status" value="1"/>
</dbReference>
<dbReference type="OrthoDB" id="4955385at2759"/>
<dbReference type="InterPro" id="IPR036770">
    <property type="entry name" value="Ankyrin_rpt-contain_sf"/>
</dbReference>
<evidence type="ECO:0000256" key="2">
    <source>
        <dbReference type="ARBA" id="ARBA00023043"/>
    </source>
</evidence>
<dbReference type="PANTHER" id="PTHR24171:SF8">
    <property type="entry name" value="BRCA1-ASSOCIATED RING DOMAIN PROTEIN 1"/>
    <property type="match status" value="1"/>
</dbReference>
<organism evidence="6">
    <name type="scientific">Metarhizium acridum (strain CQMa 102)</name>
    <dbReference type="NCBI Taxonomy" id="655827"/>
    <lineage>
        <taxon>Eukaryota</taxon>
        <taxon>Fungi</taxon>
        <taxon>Dikarya</taxon>
        <taxon>Ascomycota</taxon>
        <taxon>Pezizomycotina</taxon>
        <taxon>Sordariomycetes</taxon>
        <taxon>Hypocreomycetidae</taxon>
        <taxon>Hypocreales</taxon>
        <taxon>Clavicipitaceae</taxon>
        <taxon>Metarhizium</taxon>
    </lineage>
</organism>
<evidence type="ECO:0000259" key="4">
    <source>
        <dbReference type="Pfam" id="PF22939"/>
    </source>
</evidence>
<dbReference type="EMBL" id="GL698652">
    <property type="protein sequence ID" value="EFY84200.1"/>
    <property type="molecule type" value="Genomic_DNA"/>
</dbReference>
<evidence type="ECO:0000313" key="5">
    <source>
        <dbReference type="EMBL" id="EFY84200.1"/>
    </source>
</evidence>
<dbReference type="OMA" id="RYITTIC"/>
<gene>
    <name evidence="5" type="ORF">MAC_09752</name>
</gene>